<sequence>MANLFEDIQCAGFDHDHYQEAACAYHEEHMMHDCVQLDHIVDSHDEYTNDSNIIMCDQYVRDNEVPVVHSGASSVPTDAFMMIYDDMCEP</sequence>
<reference evidence="1" key="1">
    <citation type="journal article" date="2019" name="Sci. Rep.">
        <title>Draft genome of Tanacetum cinerariifolium, the natural source of mosquito coil.</title>
        <authorList>
            <person name="Yamashiro T."/>
            <person name="Shiraishi A."/>
            <person name="Satake H."/>
            <person name="Nakayama K."/>
        </authorList>
    </citation>
    <scope>NUCLEOTIDE SEQUENCE</scope>
</reference>
<name>A0A699RNK9_TANCI</name>
<dbReference type="EMBL" id="BKCJ011109847">
    <property type="protein sequence ID" value="GFC87353.1"/>
    <property type="molecule type" value="Genomic_DNA"/>
</dbReference>
<feature type="non-terminal residue" evidence="1">
    <location>
        <position position="90"/>
    </location>
</feature>
<comment type="caution">
    <text evidence="1">The sequence shown here is derived from an EMBL/GenBank/DDBJ whole genome shotgun (WGS) entry which is preliminary data.</text>
</comment>
<dbReference type="AlphaFoldDB" id="A0A699RNK9"/>
<proteinExistence type="predicted"/>
<accession>A0A699RNK9</accession>
<protein>
    <submittedName>
        <fullName evidence="1">Uncharacterized protein</fullName>
    </submittedName>
</protein>
<evidence type="ECO:0000313" key="1">
    <source>
        <dbReference type="EMBL" id="GFC87353.1"/>
    </source>
</evidence>
<organism evidence="1">
    <name type="scientific">Tanacetum cinerariifolium</name>
    <name type="common">Dalmatian daisy</name>
    <name type="synonym">Chrysanthemum cinerariifolium</name>
    <dbReference type="NCBI Taxonomy" id="118510"/>
    <lineage>
        <taxon>Eukaryota</taxon>
        <taxon>Viridiplantae</taxon>
        <taxon>Streptophyta</taxon>
        <taxon>Embryophyta</taxon>
        <taxon>Tracheophyta</taxon>
        <taxon>Spermatophyta</taxon>
        <taxon>Magnoliopsida</taxon>
        <taxon>eudicotyledons</taxon>
        <taxon>Gunneridae</taxon>
        <taxon>Pentapetalae</taxon>
        <taxon>asterids</taxon>
        <taxon>campanulids</taxon>
        <taxon>Asterales</taxon>
        <taxon>Asteraceae</taxon>
        <taxon>Asteroideae</taxon>
        <taxon>Anthemideae</taxon>
        <taxon>Anthemidinae</taxon>
        <taxon>Tanacetum</taxon>
    </lineage>
</organism>
<gene>
    <name evidence="1" type="ORF">Tci_859323</name>
</gene>